<gene>
    <name evidence="2" type="ORF">BC792_102120</name>
</gene>
<name>A0A5S5DQN9_9SPHI</name>
<organism evidence="2 3">
    <name type="scientific">Sphingobacterium allocomposti</name>
    <dbReference type="NCBI Taxonomy" id="415956"/>
    <lineage>
        <taxon>Bacteria</taxon>
        <taxon>Pseudomonadati</taxon>
        <taxon>Bacteroidota</taxon>
        <taxon>Sphingobacteriia</taxon>
        <taxon>Sphingobacteriales</taxon>
        <taxon>Sphingobacteriaceae</taxon>
        <taxon>Sphingobacterium</taxon>
    </lineage>
</organism>
<comment type="caution">
    <text evidence="2">The sequence shown here is derived from an EMBL/GenBank/DDBJ whole genome shotgun (WGS) entry which is preliminary data.</text>
</comment>
<dbReference type="AlphaFoldDB" id="A0A5S5DQN9"/>
<feature type="compositionally biased region" description="Polar residues" evidence="1">
    <location>
        <begin position="239"/>
        <end position="249"/>
    </location>
</feature>
<reference evidence="2 3" key="1">
    <citation type="submission" date="2019-07" db="EMBL/GenBank/DDBJ databases">
        <title>Genomic Encyclopedia of Archaeal and Bacterial Type Strains, Phase II (KMG-II): from individual species to whole genera.</title>
        <authorList>
            <person name="Goeker M."/>
        </authorList>
    </citation>
    <scope>NUCLEOTIDE SEQUENCE [LARGE SCALE GENOMIC DNA]</scope>
    <source>
        <strain evidence="2 3">DSM 18850</strain>
    </source>
</reference>
<feature type="region of interest" description="Disordered" evidence="1">
    <location>
        <begin position="230"/>
        <end position="251"/>
    </location>
</feature>
<dbReference type="RefSeq" id="WP_148907351.1">
    <property type="nucleotide sequence ID" value="NZ_VNHX01000002.1"/>
</dbReference>
<dbReference type="Proteomes" id="UP000325105">
    <property type="component" value="Unassembled WGS sequence"/>
</dbReference>
<evidence type="ECO:0000256" key="1">
    <source>
        <dbReference type="SAM" id="MobiDB-lite"/>
    </source>
</evidence>
<evidence type="ECO:0008006" key="4">
    <source>
        <dbReference type="Google" id="ProtNLM"/>
    </source>
</evidence>
<sequence length="309" mass="34715">MNNIFSFFTALFCFTVLSCTKEKTDYQAETDPAVIEHHEFKEAYSIHSGGYRISIEALNGMFYKGYNELRLKIMDSRTNQEADVSAVTFLPIVAHADGRNASCPHLYDLLRRNGENHFSGYAVFTEESDNDTKWELYIGFTANGQSYGITQEVAVHEQANKNRNMTTFTGKDGQQYFIALIAPQRPKVGENELVAGIYRYDRPGNSPSGSFPDPTQYSYTAVNGFTLQLDPRMPEPSMGNHSSPNNNDLTQEDDGLYHGIVNYTMTGNWTLNFILLNHQGQILKGTVVPDDFTPGVEGVKSELHIDILF</sequence>
<protein>
    <recommendedName>
        <fullName evidence="4">YtkA-like protein</fullName>
    </recommendedName>
</protein>
<dbReference type="EMBL" id="VNHX01000002">
    <property type="protein sequence ID" value="TYP97698.1"/>
    <property type="molecule type" value="Genomic_DNA"/>
</dbReference>
<dbReference type="OrthoDB" id="1065544at2"/>
<proteinExistence type="predicted"/>
<evidence type="ECO:0000313" key="2">
    <source>
        <dbReference type="EMBL" id="TYP97698.1"/>
    </source>
</evidence>
<accession>A0A5S5DQN9</accession>
<keyword evidence="3" id="KW-1185">Reference proteome</keyword>
<evidence type="ECO:0000313" key="3">
    <source>
        <dbReference type="Proteomes" id="UP000325105"/>
    </source>
</evidence>